<evidence type="ECO:0000256" key="2">
    <source>
        <dbReference type="ARBA" id="ARBA00022443"/>
    </source>
</evidence>
<keyword evidence="2 5" id="KW-0728">SH3 domain</keyword>
<dbReference type="InterPro" id="IPR001452">
    <property type="entry name" value="SH3_domain"/>
</dbReference>
<evidence type="ECO:0000313" key="7">
    <source>
        <dbReference type="EMBL" id="PRP87276.1"/>
    </source>
</evidence>
<organism evidence="7 8">
    <name type="scientific">Planoprotostelium fungivorum</name>
    <dbReference type="NCBI Taxonomy" id="1890364"/>
    <lineage>
        <taxon>Eukaryota</taxon>
        <taxon>Amoebozoa</taxon>
        <taxon>Evosea</taxon>
        <taxon>Variosea</taxon>
        <taxon>Cavosteliida</taxon>
        <taxon>Cavosteliaceae</taxon>
        <taxon>Planoprotostelium</taxon>
    </lineage>
</organism>
<dbReference type="AlphaFoldDB" id="A0A2P6NTL4"/>
<evidence type="ECO:0000256" key="1">
    <source>
        <dbReference type="ARBA" id="ARBA00004170"/>
    </source>
</evidence>
<dbReference type="Proteomes" id="UP000241769">
    <property type="component" value="Unassembled WGS sequence"/>
</dbReference>
<dbReference type="InterPro" id="IPR050384">
    <property type="entry name" value="Endophilin_SH3RF"/>
</dbReference>
<name>A0A2P6NTL4_9EUKA</name>
<evidence type="ECO:0000259" key="6">
    <source>
        <dbReference type="PROSITE" id="PS50002"/>
    </source>
</evidence>
<evidence type="ECO:0000256" key="3">
    <source>
        <dbReference type="ARBA" id="ARBA00023054"/>
    </source>
</evidence>
<comment type="caution">
    <text evidence="7">The sequence shown here is derived from an EMBL/GenBank/DDBJ whole genome shotgun (WGS) entry which is preliminary data.</text>
</comment>
<dbReference type="PANTHER" id="PTHR14167:SF81">
    <property type="entry name" value="ENDOPHILIN-A"/>
    <property type="match status" value="1"/>
</dbReference>
<evidence type="ECO:0000256" key="4">
    <source>
        <dbReference type="ARBA" id="ARBA00023136"/>
    </source>
</evidence>
<proteinExistence type="predicted"/>
<dbReference type="CDD" id="cd00174">
    <property type="entry name" value="SH3"/>
    <property type="match status" value="1"/>
</dbReference>
<accession>A0A2P6NTL4</accession>
<evidence type="ECO:0000313" key="8">
    <source>
        <dbReference type="Proteomes" id="UP000241769"/>
    </source>
</evidence>
<comment type="subcellular location">
    <subcellularLocation>
        <location evidence="1">Membrane</location>
        <topology evidence="1">Peripheral membrane protein</topology>
    </subcellularLocation>
</comment>
<keyword evidence="4" id="KW-0472">Membrane</keyword>
<feature type="domain" description="SH3" evidence="6">
    <location>
        <begin position="145"/>
        <end position="208"/>
    </location>
</feature>
<dbReference type="STRING" id="1890364.A0A2P6NTL4"/>
<dbReference type="PANTHER" id="PTHR14167">
    <property type="entry name" value="SH3 DOMAIN-CONTAINING"/>
    <property type="match status" value="1"/>
</dbReference>
<dbReference type="SMART" id="SM00326">
    <property type="entry name" value="SH3"/>
    <property type="match status" value="2"/>
</dbReference>
<keyword evidence="3" id="KW-0175">Coiled coil</keyword>
<dbReference type="OrthoDB" id="5971719at2759"/>
<dbReference type="Pfam" id="PF00018">
    <property type="entry name" value="SH3_1"/>
    <property type="match status" value="2"/>
</dbReference>
<gene>
    <name evidence="7" type="ORF">PROFUN_01538</name>
</gene>
<feature type="domain" description="SH3" evidence="6">
    <location>
        <begin position="82"/>
        <end position="143"/>
    </location>
</feature>
<dbReference type="Gene3D" id="2.30.30.40">
    <property type="entry name" value="SH3 Domains"/>
    <property type="match status" value="2"/>
</dbReference>
<keyword evidence="8" id="KW-1185">Reference proteome</keyword>
<dbReference type="PROSITE" id="PS50002">
    <property type="entry name" value="SH3"/>
    <property type="match status" value="2"/>
</dbReference>
<dbReference type="EMBL" id="MDYQ01000021">
    <property type="protein sequence ID" value="PRP87276.1"/>
    <property type="molecule type" value="Genomic_DNA"/>
</dbReference>
<dbReference type="PRINTS" id="PR00452">
    <property type="entry name" value="SH3DOMAIN"/>
</dbReference>
<protein>
    <recommendedName>
        <fullName evidence="6">SH3 domain-containing protein</fullName>
    </recommendedName>
</protein>
<dbReference type="InterPro" id="IPR036028">
    <property type="entry name" value="SH3-like_dom_sf"/>
</dbReference>
<reference evidence="7 8" key="1">
    <citation type="journal article" date="2018" name="Genome Biol. Evol.">
        <title>Multiple Roots of Fruiting Body Formation in Amoebozoa.</title>
        <authorList>
            <person name="Hillmann F."/>
            <person name="Forbes G."/>
            <person name="Novohradska S."/>
            <person name="Ferling I."/>
            <person name="Riege K."/>
            <person name="Groth M."/>
            <person name="Westermann M."/>
            <person name="Marz M."/>
            <person name="Spaller T."/>
            <person name="Winckler T."/>
            <person name="Schaap P."/>
            <person name="Glockner G."/>
        </authorList>
    </citation>
    <scope>NUCLEOTIDE SEQUENCE [LARGE SCALE GENOMIC DNA]</scope>
    <source>
        <strain evidence="7 8">Jena</strain>
    </source>
</reference>
<dbReference type="SUPFAM" id="SSF50044">
    <property type="entry name" value="SH3-domain"/>
    <property type="match status" value="2"/>
</dbReference>
<dbReference type="InParanoid" id="A0A2P6NTL4"/>
<evidence type="ECO:0000256" key="5">
    <source>
        <dbReference type="PROSITE-ProRule" id="PRU00192"/>
    </source>
</evidence>
<sequence>MPHGNDRVWEQFRTTLLAIVTRILDFSTEKRTSAPSLQKKLMRHSATTEEYLHCCELLEAYMESTTIARENKDQRSSQEMSEGLPKMLVVFDYEAAQPTDLTIREGEIVTIIAKYDDGWWLGASASTNKIGLIPSNHLEVLPRSLFIAKAIADFTPYEKGDLSFEHGDVLVVSEANRLEGAWWYAKKLVDGEWQEGYVPSNHVEALDEETKRMYARWTKQIFMEDLMRPIEKMSR</sequence>